<protein>
    <recommendedName>
        <fullName evidence="5">Late embryogenesis abundant protein LEA-2 subgroup domain-containing protein</fullName>
    </recommendedName>
</protein>
<dbReference type="OrthoDB" id="20273at2759"/>
<dbReference type="Proteomes" id="UP000297245">
    <property type="component" value="Unassembled WGS sequence"/>
</dbReference>
<keyword evidence="4" id="KW-1185">Reference proteome</keyword>
<name>A0A4S8MGX1_DENBC</name>
<dbReference type="EMBL" id="ML179083">
    <property type="protein sequence ID" value="THV01887.1"/>
    <property type="molecule type" value="Genomic_DNA"/>
</dbReference>
<feature type="transmembrane region" description="Helical" evidence="2">
    <location>
        <begin position="144"/>
        <end position="166"/>
    </location>
</feature>
<evidence type="ECO:0000313" key="4">
    <source>
        <dbReference type="Proteomes" id="UP000297245"/>
    </source>
</evidence>
<feature type="compositionally biased region" description="Basic and acidic residues" evidence="1">
    <location>
        <begin position="1"/>
        <end position="10"/>
    </location>
</feature>
<proteinExistence type="predicted"/>
<evidence type="ECO:0000313" key="3">
    <source>
        <dbReference type="EMBL" id="THV01887.1"/>
    </source>
</evidence>
<gene>
    <name evidence="3" type="ORF">K435DRAFT_853312</name>
</gene>
<feature type="region of interest" description="Disordered" evidence="1">
    <location>
        <begin position="1"/>
        <end position="26"/>
    </location>
</feature>
<organism evidence="3 4">
    <name type="scientific">Dendrothele bispora (strain CBS 962.96)</name>
    <dbReference type="NCBI Taxonomy" id="1314807"/>
    <lineage>
        <taxon>Eukaryota</taxon>
        <taxon>Fungi</taxon>
        <taxon>Dikarya</taxon>
        <taxon>Basidiomycota</taxon>
        <taxon>Agaricomycotina</taxon>
        <taxon>Agaricomycetes</taxon>
        <taxon>Agaricomycetidae</taxon>
        <taxon>Agaricales</taxon>
        <taxon>Agaricales incertae sedis</taxon>
        <taxon>Dendrothele</taxon>
    </lineage>
</organism>
<keyword evidence="2" id="KW-0472">Membrane</keyword>
<evidence type="ECO:0008006" key="5">
    <source>
        <dbReference type="Google" id="ProtNLM"/>
    </source>
</evidence>
<evidence type="ECO:0000256" key="1">
    <source>
        <dbReference type="SAM" id="MobiDB-lite"/>
    </source>
</evidence>
<evidence type="ECO:0000256" key="2">
    <source>
        <dbReference type="SAM" id="Phobius"/>
    </source>
</evidence>
<keyword evidence="2" id="KW-1133">Transmembrane helix</keyword>
<sequence length="408" mass="44575">MNSSDEHSIHGEYATNHARPSNDYHTGLSDVQLEAQVTQHRGSTLALVERDVFPETEKNIGTQGFLERIQDRLRSGIVGIRTNRENVGGRNSAAEVDHRSLARNVLWEVSEAEEELPSDIREYRQRRSQGLWRKGSRLQRISRYSCLAQLISIYISISIFMSLVLVCTAFDLDGDKVDEFISPLVAIGNISLDTSKEVLVDNTSVTVPLSILISVENPNYISATLTEVNVAVSYPLNTSTSIPVGNGSLSSSFPPSSSSSSIDIKSNTRTNFSFPFFIDISFNAEQNLEVLADLLGRCGDLRNQSGIDLVMDLKVKLHVLGIHLSPSSSRPTTIACPFNQTNLDNILQGLQNALGDVIHGENPSTLTTTGLLPGFTLPSAFPVISFSFPNLVELPVLSTPTNTPAFVS</sequence>
<reference evidence="3 4" key="1">
    <citation type="journal article" date="2019" name="Nat. Ecol. Evol.">
        <title>Megaphylogeny resolves global patterns of mushroom evolution.</title>
        <authorList>
            <person name="Varga T."/>
            <person name="Krizsan K."/>
            <person name="Foldi C."/>
            <person name="Dima B."/>
            <person name="Sanchez-Garcia M."/>
            <person name="Sanchez-Ramirez S."/>
            <person name="Szollosi G.J."/>
            <person name="Szarkandi J.G."/>
            <person name="Papp V."/>
            <person name="Albert L."/>
            <person name="Andreopoulos W."/>
            <person name="Angelini C."/>
            <person name="Antonin V."/>
            <person name="Barry K.W."/>
            <person name="Bougher N.L."/>
            <person name="Buchanan P."/>
            <person name="Buyck B."/>
            <person name="Bense V."/>
            <person name="Catcheside P."/>
            <person name="Chovatia M."/>
            <person name="Cooper J."/>
            <person name="Damon W."/>
            <person name="Desjardin D."/>
            <person name="Finy P."/>
            <person name="Geml J."/>
            <person name="Haridas S."/>
            <person name="Hughes K."/>
            <person name="Justo A."/>
            <person name="Karasinski D."/>
            <person name="Kautmanova I."/>
            <person name="Kiss B."/>
            <person name="Kocsube S."/>
            <person name="Kotiranta H."/>
            <person name="LaButti K.M."/>
            <person name="Lechner B.E."/>
            <person name="Liimatainen K."/>
            <person name="Lipzen A."/>
            <person name="Lukacs Z."/>
            <person name="Mihaltcheva S."/>
            <person name="Morgado L.N."/>
            <person name="Niskanen T."/>
            <person name="Noordeloos M.E."/>
            <person name="Ohm R.A."/>
            <person name="Ortiz-Santana B."/>
            <person name="Ovrebo C."/>
            <person name="Racz N."/>
            <person name="Riley R."/>
            <person name="Savchenko A."/>
            <person name="Shiryaev A."/>
            <person name="Soop K."/>
            <person name="Spirin V."/>
            <person name="Szebenyi C."/>
            <person name="Tomsovsky M."/>
            <person name="Tulloss R.E."/>
            <person name="Uehling J."/>
            <person name="Grigoriev I.V."/>
            <person name="Vagvolgyi C."/>
            <person name="Papp T."/>
            <person name="Martin F.M."/>
            <person name="Miettinen O."/>
            <person name="Hibbett D.S."/>
            <person name="Nagy L.G."/>
        </authorList>
    </citation>
    <scope>NUCLEOTIDE SEQUENCE [LARGE SCALE GENOMIC DNA]</scope>
    <source>
        <strain evidence="3 4">CBS 962.96</strain>
    </source>
</reference>
<keyword evidence="2" id="KW-0812">Transmembrane</keyword>
<dbReference type="AlphaFoldDB" id="A0A4S8MGX1"/>
<accession>A0A4S8MGX1</accession>